<protein>
    <submittedName>
        <fullName evidence="13">FdhF/YdeP family oxidoreductase</fullName>
    </submittedName>
</protein>
<evidence type="ECO:0000256" key="3">
    <source>
        <dbReference type="ARBA" id="ARBA00010312"/>
    </source>
</evidence>
<evidence type="ECO:0000256" key="7">
    <source>
        <dbReference type="ARBA" id="ARBA00023002"/>
    </source>
</evidence>
<dbReference type="Pfam" id="PF00384">
    <property type="entry name" value="Molybdopterin"/>
    <property type="match status" value="1"/>
</dbReference>
<dbReference type="Gene3D" id="3.40.50.740">
    <property type="match status" value="1"/>
</dbReference>
<dbReference type="SUPFAM" id="SSF50692">
    <property type="entry name" value="ADC-like"/>
    <property type="match status" value="1"/>
</dbReference>
<reference evidence="13 14" key="1">
    <citation type="submission" date="2019-08" db="EMBL/GenBank/DDBJ databases">
        <title>Archangium and Cystobacter genomes.</title>
        <authorList>
            <person name="Chen I.-C.K."/>
            <person name="Wielgoss S."/>
        </authorList>
    </citation>
    <scope>NUCLEOTIDE SEQUENCE [LARGE SCALE GENOMIC DNA]</scope>
    <source>
        <strain evidence="13 14">Cbm 6</strain>
    </source>
</reference>
<evidence type="ECO:0000259" key="12">
    <source>
        <dbReference type="Pfam" id="PF01568"/>
    </source>
</evidence>
<dbReference type="CDD" id="cd02767">
    <property type="entry name" value="MopB_ydeP"/>
    <property type="match status" value="1"/>
</dbReference>
<dbReference type="InterPro" id="IPR041953">
    <property type="entry name" value="YdeP_MopB"/>
</dbReference>
<name>A0ABY9WJ58_9BACT</name>
<keyword evidence="6" id="KW-0479">Metal-binding</keyword>
<proteinExistence type="inferred from homology"/>
<dbReference type="InterPro" id="IPR010046">
    <property type="entry name" value="Mopterin_OxRdtse_a_bac"/>
</dbReference>
<dbReference type="InterPro" id="IPR009010">
    <property type="entry name" value="Asp_de-COase-like_dom_sf"/>
</dbReference>
<evidence type="ECO:0000259" key="11">
    <source>
        <dbReference type="Pfam" id="PF00384"/>
    </source>
</evidence>
<sequence>MAEARRQEQSAEAGKDTPTQPNTLPSAQPPTTPEPLRVGAPSKSAGGVAAVVSAMKHAWGEMGPVRGSQTLLKVNQTHGFDCPGCAWPDPKHRTAFEFCENGAKAVAEEATTARVTPEFFRQWSLVDLAAQTDHWLGKQGRLTHPMVLREGASHYTPLSWDEAFTLIAEELNALGSPDEACFYTSGRTSNEAAFLYQLLVRQFGTNNLPDCSNMCHESSGTALLETIGIGKGTVTLEDFDKAQVIVVIGQNPGTNHPRMLTALEAAKRRGCRIVSINPLPEPGLQRFKHPQAVRGVLGTGTPLADLFLQVRINGDVALLQGLGKALLEREAKQPGTVVAKDFVEGRTLGFEAYATHLASVSWEDVVEQSGVSRELIETTAEWLAGTEQIIWCWAMGLTQHRNAVGNIQEIVNLTLLRGSIGKPGAGVCPVRGHSNVQGDRTMGIWENPRPAFLDALSRELGFEPPRHHGMDTVATIQAMYEGRVKVFFAMGGNFLSATPDTERTAEALRRTRLTVHVSTKLNRAHLVTGKRALILPCLGRTESDVQTSGPQFVTVENSMGVVHASRGTLPPASEHLLSEPAIVARLARAVLGSRSQVRWEWLVEDYDRVRDLIARVIPGFEDFNRRVREPGGFSLPNGPREGRFTTQSGKGHFTVHEMSRLKLEPGQLLMMTLRTHDQYNTTVYGLDDRYRGIRSGRRVVMLNAEDMKELGVAAGQLVDLTSHFEGQQRVALKFVVVPYDIPRRCAATYFPEANVLVPLDSFAEKSRTPTSKSVVISLTLSREQPALAAFAS</sequence>
<evidence type="ECO:0000256" key="8">
    <source>
        <dbReference type="ARBA" id="ARBA00023004"/>
    </source>
</evidence>
<dbReference type="RefSeq" id="WP_395814043.1">
    <property type="nucleotide sequence ID" value="NZ_CP043494.1"/>
</dbReference>
<evidence type="ECO:0000256" key="5">
    <source>
        <dbReference type="ARBA" id="ARBA00022505"/>
    </source>
</evidence>
<comment type="similarity">
    <text evidence="3">Belongs to the prokaryotic molybdopterin-containing oxidoreductase family.</text>
</comment>
<keyword evidence="7" id="KW-0560">Oxidoreductase</keyword>
<dbReference type="Proteomes" id="UP001611383">
    <property type="component" value="Chromosome"/>
</dbReference>
<dbReference type="PANTHER" id="PTHR43105">
    <property type="entry name" value="RESPIRATORY NITRATE REDUCTASE"/>
    <property type="match status" value="1"/>
</dbReference>
<keyword evidence="14" id="KW-1185">Reference proteome</keyword>
<evidence type="ECO:0000313" key="14">
    <source>
        <dbReference type="Proteomes" id="UP001611383"/>
    </source>
</evidence>
<dbReference type="PIRSF" id="PIRSF000144">
    <property type="entry name" value="CbbBc"/>
    <property type="match status" value="1"/>
</dbReference>
<feature type="compositionally biased region" description="Basic and acidic residues" evidence="10">
    <location>
        <begin position="1"/>
        <end position="15"/>
    </location>
</feature>
<dbReference type="InterPro" id="IPR006657">
    <property type="entry name" value="MoPterin_dinucl-bd_dom"/>
</dbReference>
<feature type="domain" description="Molybdopterin oxidoreductase" evidence="11">
    <location>
        <begin position="141"/>
        <end position="515"/>
    </location>
</feature>
<organism evidence="13 14">
    <name type="scientific">Archangium minus</name>
    <dbReference type="NCBI Taxonomy" id="83450"/>
    <lineage>
        <taxon>Bacteria</taxon>
        <taxon>Pseudomonadati</taxon>
        <taxon>Myxococcota</taxon>
        <taxon>Myxococcia</taxon>
        <taxon>Myxococcales</taxon>
        <taxon>Cystobacterineae</taxon>
        <taxon>Archangiaceae</taxon>
        <taxon>Archangium</taxon>
    </lineage>
</organism>
<keyword evidence="4" id="KW-0004">4Fe-4S</keyword>
<feature type="compositionally biased region" description="Polar residues" evidence="10">
    <location>
        <begin position="17"/>
        <end position="26"/>
    </location>
</feature>
<dbReference type="Pfam" id="PF01568">
    <property type="entry name" value="Molydop_binding"/>
    <property type="match status" value="1"/>
</dbReference>
<dbReference type="EMBL" id="CP043494">
    <property type="protein sequence ID" value="WNG43318.1"/>
    <property type="molecule type" value="Genomic_DNA"/>
</dbReference>
<comment type="cofactor">
    <cofactor evidence="1">
        <name>Mo-bis(molybdopterin guanine dinucleotide)</name>
        <dbReference type="ChEBI" id="CHEBI:60539"/>
    </cofactor>
</comment>
<accession>A0ABY9WJ58</accession>
<evidence type="ECO:0000256" key="6">
    <source>
        <dbReference type="ARBA" id="ARBA00022723"/>
    </source>
</evidence>
<feature type="region of interest" description="Disordered" evidence="10">
    <location>
        <begin position="1"/>
        <end position="43"/>
    </location>
</feature>
<gene>
    <name evidence="13" type="ORF">F0U60_03820</name>
</gene>
<evidence type="ECO:0000256" key="1">
    <source>
        <dbReference type="ARBA" id="ARBA00001942"/>
    </source>
</evidence>
<dbReference type="PANTHER" id="PTHR43105:SF4">
    <property type="entry name" value="PROTEIN YDEP"/>
    <property type="match status" value="1"/>
</dbReference>
<feature type="domain" description="Molybdopterin dinucleotide-binding" evidence="12">
    <location>
        <begin position="668"/>
        <end position="774"/>
    </location>
</feature>
<keyword evidence="8" id="KW-0408">Iron</keyword>
<dbReference type="SUPFAM" id="SSF53706">
    <property type="entry name" value="Formate dehydrogenase/DMSO reductase, domains 1-3"/>
    <property type="match status" value="1"/>
</dbReference>
<comment type="cofactor">
    <cofactor evidence="2">
        <name>[4Fe-4S] cluster</name>
        <dbReference type="ChEBI" id="CHEBI:49883"/>
    </cofactor>
</comment>
<keyword evidence="9" id="KW-0411">Iron-sulfur</keyword>
<evidence type="ECO:0000256" key="9">
    <source>
        <dbReference type="ARBA" id="ARBA00023014"/>
    </source>
</evidence>
<evidence type="ECO:0000256" key="4">
    <source>
        <dbReference type="ARBA" id="ARBA00022485"/>
    </source>
</evidence>
<dbReference type="InterPro" id="IPR037951">
    <property type="entry name" value="MopB_CT_YdeP"/>
</dbReference>
<evidence type="ECO:0000256" key="2">
    <source>
        <dbReference type="ARBA" id="ARBA00001966"/>
    </source>
</evidence>
<dbReference type="NCBIfam" id="TIGR01701">
    <property type="entry name" value="Fdhalpha-like"/>
    <property type="match status" value="1"/>
</dbReference>
<dbReference type="Gene3D" id="3.40.228.10">
    <property type="entry name" value="Dimethylsulfoxide Reductase, domain 2"/>
    <property type="match status" value="1"/>
</dbReference>
<dbReference type="InterPro" id="IPR050123">
    <property type="entry name" value="Prok_molybdopt-oxidoreductase"/>
</dbReference>
<dbReference type="CDD" id="cd02787">
    <property type="entry name" value="MopB_CT_ydeP"/>
    <property type="match status" value="1"/>
</dbReference>
<keyword evidence="5" id="KW-0500">Molybdenum</keyword>
<evidence type="ECO:0000313" key="13">
    <source>
        <dbReference type="EMBL" id="WNG43318.1"/>
    </source>
</evidence>
<dbReference type="InterPro" id="IPR006656">
    <property type="entry name" value="Mopterin_OxRdtase"/>
</dbReference>
<evidence type="ECO:0000256" key="10">
    <source>
        <dbReference type="SAM" id="MobiDB-lite"/>
    </source>
</evidence>